<dbReference type="PANTHER" id="PTHR28613">
    <property type="entry name" value="SI:CH211-232M10.4-RELATED"/>
    <property type="match status" value="1"/>
</dbReference>
<dbReference type="Pfam" id="PF15125">
    <property type="entry name" value="TMEM238"/>
    <property type="match status" value="1"/>
</dbReference>
<sequence length="158" mass="17164">MSTEVQVESAVAEIQYDGVGRCKCSFWFAVVHDVVGVVVMMTGVFGSLVIHDLLIYAGSIIIFLSLIWWVFWYSGNIDVAPEELEDDVGLQAKKSRGLSAVVRRISSRVSSGLRTSFRRAGGGDAPPHRDSRPSTGSQVRNVEVALSTISEVTETTVS</sequence>
<accession>A0A9Q0EIU4</accession>
<organism evidence="3 4">
    <name type="scientific">Muraenolepis orangiensis</name>
    <name type="common">Patagonian moray cod</name>
    <dbReference type="NCBI Taxonomy" id="630683"/>
    <lineage>
        <taxon>Eukaryota</taxon>
        <taxon>Metazoa</taxon>
        <taxon>Chordata</taxon>
        <taxon>Craniata</taxon>
        <taxon>Vertebrata</taxon>
        <taxon>Euteleostomi</taxon>
        <taxon>Actinopterygii</taxon>
        <taxon>Neopterygii</taxon>
        <taxon>Teleostei</taxon>
        <taxon>Neoteleostei</taxon>
        <taxon>Acanthomorphata</taxon>
        <taxon>Zeiogadaria</taxon>
        <taxon>Gadariae</taxon>
        <taxon>Gadiformes</taxon>
        <taxon>Muraenolepidoidei</taxon>
        <taxon>Muraenolepididae</taxon>
        <taxon>Muraenolepis</taxon>
    </lineage>
</organism>
<evidence type="ECO:0000313" key="4">
    <source>
        <dbReference type="Proteomes" id="UP001148018"/>
    </source>
</evidence>
<protein>
    <submittedName>
        <fullName evidence="3">Uncharacterized protein</fullName>
    </submittedName>
</protein>
<comment type="caution">
    <text evidence="3">The sequence shown here is derived from an EMBL/GenBank/DDBJ whole genome shotgun (WGS) entry which is preliminary data.</text>
</comment>
<dbReference type="PANTHER" id="PTHR28613:SF9">
    <property type="entry name" value="TRANSMEMBRANE PROTEIN 238"/>
    <property type="match status" value="1"/>
</dbReference>
<dbReference type="Proteomes" id="UP001148018">
    <property type="component" value="Unassembled WGS sequence"/>
</dbReference>
<name>A0A9Q0EIU4_9TELE</name>
<keyword evidence="2" id="KW-0812">Transmembrane</keyword>
<evidence type="ECO:0000256" key="1">
    <source>
        <dbReference type="SAM" id="MobiDB-lite"/>
    </source>
</evidence>
<gene>
    <name evidence="3" type="ORF">NHX12_025195</name>
</gene>
<dbReference type="AlphaFoldDB" id="A0A9Q0EIU4"/>
<keyword evidence="4" id="KW-1185">Reference proteome</keyword>
<dbReference type="InterPro" id="IPR029365">
    <property type="entry name" value="TMEM238"/>
</dbReference>
<feature type="region of interest" description="Disordered" evidence="1">
    <location>
        <begin position="117"/>
        <end position="138"/>
    </location>
</feature>
<keyword evidence="2" id="KW-0472">Membrane</keyword>
<dbReference type="OrthoDB" id="9047238at2759"/>
<proteinExistence type="predicted"/>
<evidence type="ECO:0000313" key="3">
    <source>
        <dbReference type="EMBL" id="KAJ3608145.1"/>
    </source>
</evidence>
<reference evidence="3" key="1">
    <citation type="submission" date="2022-07" db="EMBL/GenBank/DDBJ databases">
        <title>Chromosome-level genome of Muraenolepis orangiensis.</title>
        <authorList>
            <person name="Kim J."/>
        </authorList>
    </citation>
    <scope>NUCLEOTIDE SEQUENCE</scope>
    <source>
        <strain evidence="3">KU_S4_2022</strain>
        <tissue evidence="3">Muscle</tissue>
    </source>
</reference>
<dbReference type="EMBL" id="JANIIK010000040">
    <property type="protein sequence ID" value="KAJ3608145.1"/>
    <property type="molecule type" value="Genomic_DNA"/>
</dbReference>
<feature type="transmembrane region" description="Helical" evidence="2">
    <location>
        <begin position="26"/>
        <end position="46"/>
    </location>
</feature>
<keyword evidence="2" id="KW-1133">Transmembrane helix</keyword>
<feature type="transmembrane region" description="Helical" evidence="2">
    <location>
        <begin position="53"/>
        <end position="72"/>
    </location>
</feature>
<evidence type="ECO:0000256" key="2">
    <source>
        <dbReference type="SAM" id="Phobius"/>
    </source>
</evidence>